<dbReference type="Proteomes" id="UP000314294">
    <property type="component" value="Unassembled WGS sequence"/>
</dbReference>
<comment type="caution">
    <text evidence="1">The sequence shown here is derived from an EMBL/GenBank/DDBJ whole genome shotgun (WGS) entry which is preliminary data.</text>
</comment>
<gene>
    <name evidence="1" type="ORF">EYF80_053135</name>
</gene>
<proteinExistence type="predicted"/>
<accession>A0A4Z2F740</accession>
<organism evidence="1 2">
    <name type="scientific">Liparis tanakae</name>
    <name type="common">Tanaka's snailfish</name>
    <dbReference type="NCBI Taxonomy" id="230148"/>
    <lineage>
        <taxon>Eukaryota</taxon>
        <taxon>Metazoa</taxon>
        <taxon>Chordata</taxon>
        <taxon>Craniata</taxon>
        <taxon>Vertebrata</taxon>
        <taxon>Euteleostomi</taxon>
        <taxon>Actinopterygii</taxon>
        <taxon>Neopterygii</taxon>
        <taxon>Teleostei</taxon>
        <taxon>Neoteleostei</taxon>
        <taxon>Acanthomorphata</taxon>
        <taxon>Eupercaria</taxon>
        <taxon>Perciformes</taxon>
        <taxon>Cottioidei</taxon>
        <taxon>Cottales</taxon>
        <taxon>Liparidae</taxon>
        <taxon>Liparis</taxon>
    </lineage>
</organism>
<dbReference type="EMBL" id="SRLO01001583">
    <property type="protein sequence ID" value="TNN36700.1"/>
    <property type="molecule type" value="Genomic_DNA"/>
</dbReference>
<keyword evidence="2" id="KW-1185">Reference proteome</keyword>
<evidence type="ECO:0000313" key="2">
    <source>
        <dbReference type="Proteomes" id="UP000314294"/>
    </source>
</evidence>
<name>A0A4Z2F740_9TELE</name>
<evidence type="ECO:0000313" key="1">
    <source>
        <dbReference type="EMBL" id="TNN36700.1"/>
    </source>
</evidence>
<sequence>MLESKLIWMYFQSNSIPLAPTHRGRHLQGHSTQCGAAHLDITSSAVAQPMAATMILYSPLPALRDITRWRPSSKEQQSVGFETSAATGTRYAARRVQLVLTLAQHAPAVTQGVFPGLVLGHHHHVVVKAGKPTLLGARIAVPL</sequence>
<protein>
    <submittedName>
        <fullName evidence="1">Uncharacterized protein</fullName>
    </submittedName>
</protein>
<reference evidence="1 2" key="1">
    <citation type="submission" date="2019-03" db="EMBL/GenBank/DDBJ databases">
        <title>First draft genome of Liparis tanakae, snailfish: a comprehensive survey of snailfish specific genes.</title>
        <authorList>
            <person name="Kim W."/>
            <person name="Song I."/>
            <person name="Jeong J.-H."/>
            <person name="Kim D."/>
            <person name="Kim S."/>
            <person name="Ryu S."/>
            <person name="Song J.Y."/>
            <person name="Lee S.K."/>
        </authorList>
    </citation>
    <scope>NUCLEOTIDE SEQUENCE [LARGE SCALE GENOMIC DNA]</scope>
    <source>
        <tissue evidence="1">Muscle</tissue>
    </source>
</reference>
<dbReference type="AlphaFoldDB" id="A0A4Z2F740"/>